<keyword evidence="4" id="KW-0677">Repeat</keyword>
<evidence type="ECO:0000256" key="6">
    <source>
        <dbReference type="ARBA" id="ARBA00022833"/>
    </source>
</evidence>
<dbReference type="InterPro" id="IPR002083">
    <property type="entry name" value="MATH/TRAF_dom"/>
</dbReference>
<evidence type="ECO:0000313" key="10">
    <source>
        <dbReference type="EMBL" id="KAK8759989.1"/>
    </source>
</evidence>
<dbReference type="Gene3D" id="2.60.210.10">
    <property type="entry name" value="Apoptosis, Tumor Necrosis Factor Receptor Associated Protein 2, Chain A"/>
    <property type="match status" value="1"/>
</dbReference>
<dbReference type="InterPro" id="IPR001293">
    <property type="entry name" value="Znf_TRAF"/>
</dbReference>
<dbReference type="PROSITE" id="PS50144">
    <property type="entry name" value="MATH"/>
    <property type="match status" value="1"/>
</dbReference>
<accession>A0AAQ4DBZ9</accession>
<dbReference type="Proteomes" id="UP001321473">
    <property type="component" value="Unassembled WGS sequence"/>
</dbReference>
<protein>
    <submittedName>
        <fullName evidence="10">Uncharacterized protein</fullName>
    </submittedName>
</protein>
<feature type="zinc finger region" description="TRAF-type" evidence="7">
    <location>
        <begin position="169"/>
        <end position="216"/>
    </location>
</feature>
<evidence type="ECO:0000256" key="4">
    <source>
        <dbReference type="ARBA" id="ARBA00022737"/>
    </source>
</evidence>
<sequence length="498" mass="56842">MDGCIYTLRDHWQIPHDLEIKFLRKLRPELICSTCDAVTPRGFKDERNHVYCQKCVQVFTDDKNEFTCQVCDWHGSRKYMESTQNEWKNLEKMESVCPNEKSACYFSGPLKAVLEHYLSCKVKGKAPCSLCGLLLEIKLLAKHINDECPKRILECTFCNSDVTACDKRAHETNCGERPAVCPHCKQPIKTYNQLEQEHYPICPRMPLSCEFEALGCLYKAARCDMVRHISQSRHDTLFVQAICDLRRENEGLNMFIRQKLATLERCYEEKVKHLSATVAQLQDKTDKESNLLGTLTNSLGEMQHELQALKTAQQTGGDLFEERITETQLAIERLDRELHLNPMMPGFEYVWKIQPYFALKNAAMASTREISSGVVYIKKPGYALEFIVGFPHPSGMFSAPQLSFKCRIHAGDFDDMLPWPLKNKLILILFNQQDERGSKSFELDTETVDPTAVCFNKPASGEANAKFGFTEVISIPLLENANKGFLLRDCVVLKIAVP</sequence>
<organism evidence="10 11">
    <name type="scientific">Amblyomma americanum</name>
    <name type="common">Lone star tick</name>
    <dbReference type="NCBI Taxonomy" id="6943"/>
    <lineage>
        <taxon>Eukaryota</taxon>
        <taxon>Metazoa</taxon>
        <taxon>Ecdysozoa</taxon>
        <taxon>Arthropoda</taxon>
        <taxon>Chelicerata</taxon>
        <taxon>Arachnida</taxon>
        <taxon>Acari</taxon>
        <taxon>Parasitiformes</taxon>
        <taxon>Ixodida</taxon>
        <taxon>Ixodoidea</taxon>
        <taxon>Ixodidae</taxon>
        <taxon>Amblyomminae</taxon>
        <taxon>Amblyomma</taxon>
    </lineage>
</organism>
<reference evidence="10 11" key="1">
    <citation type="journal article" date="2023" name="Arcadia Sci">
        <title>De novo assembly of a long-read Amblyomma americanum tick genome.</title>
        <authorList>
            <person name="Chou S."/>
            <person name="Poskanzer K.E."/>
            <person name="Rollins M."/>
            <person name="Thuy-Boun P.S."/>
        </authorList>
    </citation>
    <scope>NUCLEOTIDE SEQUENCE [LARGE SCALE GENOMIC DNA]</scope>
    <source>
        <strain evidence="10">F_SG_1</strain>
        <tissue evidence="10">Salivary glands</tissue>
    </source>
</reference>
<evidence type="ECO:0000256" key="5">
    <source>
        <dbReference type="ARBA" id="ARBA00022771"/>
    </source>
</evidence>
<dbReference type="InterPro" id="IPR008974">
    <property type="entry name" value="TRAF-like"/>
</dbReference>
<gene>
    <name evidence="10" type="ORF">V5799_028747</name>
</gene>
<dbReference type="GO" id="GO:0043122">
    <property type="term" value="P:regulation of canonical NF-kappaB signal transduction"/>
    <property type="evidence" value="ECO:0007669"/>
    <property type="project" value="TreeGrafter"/>
</dbReference>
<dbReference type="EMBL" id="JARKHS020032462">
    <property type="protein sequence ID" value="KAK8759989.1"/>
    <property type="molecule type" value="Genomic_DNA"/>
</dbReference>
<keyword evidence="5 7" id="KW-0863">Zinc-finger</keyword>
<dbReference type="Gene3D" id="3.30.40.10">
    <property type="entry name" value="Zinc/RING finger domain, C3HC4 (zinc finger)"/>
    <property type="match status" value="2"/>
</dbReference>
<keyword evidence="3 7" id="KW-0479">Metal-binding</keyword>
<keyword evidence="2" id="KW-0963">Cytoplasm</keyword>
<feature type="domain" description="MATH" evidence="8">
    <location>
        <begin position="346"/>
        <end position="497"/>
    </location>
</feature>
<dbReference type="PANTHER" id="PTHR10131:SF157">
    <property type="entry name" value="RECEPTOR-ASSOCIATED FACTOR, PUTATIVE-RELATED"/>
    <property type="match status" value="1"/>
</dbReference>
<keyword evidence="6 7" id="KW-0862">Zinc</keyword>
<comment type="subcellular location">
    <subcellularLocation>
        <location evidence="1">Cytoplasm</location>
    </subcellularLocation>
</comment>
<evidence type="ECO:0000256" key="3">
    <source>
        <dbReference type="ARBA" id="ARBA00022723"/>
    </source>
</evidence>
<evidence type="ECO:0000256" key="7">
    <source>
        <dbReference type="PROSITE-ProRule" id="PRU00207"/>
    </source>
</evidence>
<evidence type="ECO:0000313" key="11">
    <source>
        <dbReference type="Proteomes" id="UP001321473"/>
    </source>
</evidence>
<dbReference type="InterPro" id="IPR013083">
    <property type="entry name" value="Znf_RING/FYVE/PHD"/>
</dbReference>
<evidence type="ECO:0000259" key="8">
    <source>
        <dbReference type="PROSITE" id="PS50144"/>
    </source>
</evidence>
<proteinExistence type="predicted"/>
<dbReference type="AlphaFoldDB" id="A0AAQ4DBZ9"/>
<keyword evidence="11" id="KW-1185">Reference proteome</keyword>
<name>A0AAQ4DBZ9_AMBAM</name>
<dbReference type="GO" id="GO:0005737">
    <property type="term" value="C:cytoplasm"/>
    <property type="evidence" value="ECO:0007669"/>
    <property type="project" value="UniProtKB-SubCell"/>
</dbReference>
<comment type="caution">
    <text evidence="10">The sequence shown here is derived from an EMBL/GenBank/DDBJ whole genome shotgun (WGS) entry which is preliminary data.</text>
</comment>
<evidence type="ECO:0000256" key="1">
    <source>
        <dbReference type="ARBA" id="ARBA00004496"/>
    </source>
</evidence>
<feature type="domain" description="TRAF-type" evidence="9">
    <location>
        <begin position="169"/>
        <end position="216"/>
    </location>
</feature>
<dbReference type="GO" id="GO:0008270">
    <property type="term" value="F:zinc ion binding"/>
    <property type="evidence" value="ECO:0007669"/>
    <property type="project" value="UniProtKB-KW"/>
</dbReference>
<evidence type="ECO:0000256" key="2">
    <source>
        <dbReference type="ARBA" id="ARBA00022490"/>
    </source>
</evidence>
<dbReference type="Pfam" id="PF22486">
    <property type="entry name" value="MATH_2"/>
    <property type="match status" value="1"/>
</dbReference>
<dbReference type="PANTHER" id="PTHR10131">
    <property type="entry name" value="TNF RECEPTOR ASSOCIATED FACTOR"/>
    <property type="match status" value="1"/>
</dbReference>
<dbReference type="SUPFAM" id="SSF49599">
    <property type="entry name" value="TRAF domain-like"/>
    <property type="match status" value="1"/>
</dbReference>
<evidence type="ECO:0000259" key="9">
    <source>
        <dbReference type="PROSITE" id="PS50145"/>
    </source>
</evidence>
<dbReference type="PROSITE" id="PS50145">
    <property type="entry name" value="ZF_TRAF"/>
    <property type="match status" value="1"/>
</dbReference>